<dbReference type="AlphaFoldDB" id="A0A8X6IW98"/>
<dbReference type="Proteomes" id="UP000887116">
    <property type="component" value="Unassembled WGS sequence"/>
</dbReference>
<evidence type="ECO:0000313" key="1">
    <source>
        <dbReference type="EMBL" id="GFR12345.1"/>
    </source>
</evidence>
<reference evidence="1" key="1">
    <citation type="submission" date="2020-07" db="EMBL/GenBank/DDBJ databases">
        <title>Multicomponent nature underlies the extraordinary mechanical properties of spider dragline silk.</title>
        <authorList>
            <person name="Kono N."/>
            <person name="Nakamura H."/>
            <person name="Mori M."/>
            <person name="Yoshida Y."/>
            <person name="Ohtoshi R."/>
            <person name="Malay A.D."/>
            <person name="Moran D.A.P."/>
            <person name="Tomita M."/>
            <person name="Numata K."/>
            <person name="Arakawa K."/>
        </authorList>
    </citation>
    <scope>NUCLEOTIDE SEQUENCE</scope>
</reference>
<dbReference type="EMBL" id="BMAO01036665">
    <property type="protein sequence ID" value="GFR12345.1"/>
    <property type="molecule type" value="Genomic_DNA"/>
</dbReference>
<name>A0A8X6IW98_TRICU</name>
<keyword evidence="2" id="KW-1185">Reference proteome</keyword>
<evidence type="ECO:0000313" key="2">
    <source>
        <dbReference type="Proteomes" id="UP000887116"/>
    </source>
</evidence>
<organism evidence="1 2">
    <name type="scientific">Trichonephila clavata</name>
    <name type="common">Joro spider</name>
    <name type="synonym">Nephila clavata</name>
    <dbReference type="NCBI Taxonomy" id="2740835"/>
    <lineage>
        <taxon>Eukaryota</taxon>
        <taxon>Metazoa</taxon>
        <taxon>Ecdysozoa</taxon>
        <taxon>Arthropoda</taxon>
        <taxon>Chelicerata</taxon>
        <taxon>Arachnida</taxon>
        <taxon>Araneae</taxon>
        <taxon>Araneomorphae</taxon>
        <taxon>Entelegynae</taxon>
        <taxon>Araneoidea</taxon>
        <taxon>Nephilidae</taxon>
        <taxon>Trichonephila</taxon>
    </lineage>
</organism>
<comment type="caution">
    <text evidence="1">The sequence shown here is derived from an EMBL/GenBank/DDBJ whole genome shotgun (WGS) entry which is preliminary data.</text>
</comment>
<dbReference type="OrthoDB" id="7553091at2759"/>
<gene>
    <name evidence="1" type="ORF">TNCT_357771</name>
</gene>
<protein>
    <submittedName>
        <fullName evidence="1">Uncharacterized protein</fullName>
    </submittedName>
</protein>
<accession>A0A8X6IW98</accession>
<sequence length="112" mass="12751">MEELDVNPIDFEMITSDSDYVKELKPSADVLLILCKSSLFEDLSKCSNNHTKLFHILGYIFRFIKNCRNPNIKGSGQLDYSEVNEVELWFIKILQASAFKEEIDALAKGGCI</sequence>
<proteinExistence type="predicted"/>